<keyword evidence="1 2" id="KW-0732">Signal</keyword>
<dbReference type="AlphaFoldDB" id="A0A9X1HN14"/>
<comment type="caution">
    <text evidence="3">The sequence shown here is derived from an EMBL/GenBank/DDBJ whole genome shotgun (WGS) entry which is preliminary data.</text>
</comment>
<evidence type="ECO:0000256" key="1">
    <source>
        <dbReference type="ARBA" id="ARBA00022729"/>
    </source>
</evidence>
<feature type="signal peptide" evidence="2">
    <location>
        <begin position="1"/>
        <end position="19"/>
    </location>
</feature>
<dbReference type="CDD" id="cd16325">
    <property type="entry name" value="LolA"/>
    <property type="match status" value="1"/>
</dbReference>
<dbReference type="EMBL" id="JAIXNE010000001">
    <property type="protein sequence ID" value="MCA6074005.1"/>
    <property type="molecule type" value="Genomic_DNA"/>
</dbReference>
<reference evidence="3" key="1">
    <citation type="submission" date="2021-09" db="EMBL/GenBank/DDBJ databases">
        <title>Fulvivirga sp. isolated from coastal sediment.</title>
        <authorList>
            <person name="Yu H."/>
        </authorList>
    </citation>
    <scope>NUCLEOTIDE SEQUENCE</scope>
    <source>
        <strain evidence="3">1062</strain>
    </source>
</reference>
<evidence type="ECO:0000313" key="4">
    <source>
        <dbReference type="Proteomes" id="UP001139409"/>
    </source>
</evidence>
<dbReference type="PANTHER" id="PTHR35869:SF1">
    <property type="entry name" value="OUTER-MEMBRANE LIPOPROTEIN CARRIER PROTEIN"/>
    <property type="match status" value="1"/>
</dbReference>
<dbReference type="RefSeq" id="WP_225697112.1">
    <property type="nucleotide sequence ID" value="NZ_JAIXNE010000001.1"/>
</dbReference>
<dbReference type="Pfam" id="PF03548">
    <property type="entry name" value="LolA"/>
    <property type="match status" value="1"/>
</dbReference>
<evidence type="ECO:0000313" key="3">
    <source>
        <dbReference type="EMBL" id="MCA6074005.1"/>
    </source>
</evidence>
<evidence type="ECO:0000256" key="2">
    <source>
        <dbReference type="SAM" id="SignalP"/>
    </source>
</evidence>
<protein>
    <submittedName>
        <fullName evidence="3">Outer membrane lipoprotein carrier protein LolA</fullName>
    </submittedName>
</protein>
<dbReference type="InterPro" id="IPR029046">
    <property type="entry name" value="LolA/LolB/LppX"/>
</dbReference>
<proteinExistence type="predicted"/>
<dbReference type="Gene3D" id="2.50.20.10">
    <property type="entry name" value="Lipoprotein localisation LolA/LolB/LppX"/>
    <property type="match status" value="1"/>
</dbReference>
<dbReference type="SUPFAM" id="SSF89392">
    <property type="entry name" value="Prokaryotic lipoproteins and lipoprotein localization factors"/>
    <property type="match status" value="1"/>
</dbReference>
<organism evidence="3 4">
    <name type="scientific">Fulvivirga sedimenti</name>
    <dbReference type="NCBI Taxonomy" id="2879465"/>
    <lineage>
        <taxon>Bacteria</taxon>
        <taxon>Pseudomonadati</taxon>
        <taxon>Bacteroidota</taxon>
        <taxon>Cytophagia</taxon>
        <taxon>Cytophagales</taxon>
        <taxon>Fulvivirgaceae</taxon>
        <taxon>Fulvivirga</taxon>
    </lineage>
</organism>
<dbReference type="PANTHER" id="PTHR35869">
    <property type="entry name" value="OUTER-MEMBRANE LIPOPROTEIN CARRIER PROTEIN"/>
    <property type="match status" value="1"/>
</dbReference>
<accession>A0A9X1HN14</accession>
<keyword evidence="3" id="KW-0449">Lipoprotein</keyword>
<dbReference type="InterPro" id="IPR004564">
    <property type="entry name" value="OM_lipoprot_carrier_LolA-like"/>
</dbReference>
<name>A0A9X1HN14_9BACT</name>
<sequence length="213" mass="24392">MKKLAALVSLLCVYTLSFAQYDENALKVLDAMSAKYKKIPAYSADISYSLVNETDGINEEFRGKITVKGEKYRLELDEQVVINDGTTFWTYLPDVNEVNIDNYDPDEDEISPSKIYEAYKDGYKYVYIGDETVGGTKHAVIDLVPNDKDAQYFKIKLFISQSDNSLTKWTMFDKSGNQYHYTIDNFNSGINPTDAYFQFDQSKYPGVEVIDLR</sequence>
<keyword evidence="4" id="KW-1185">Reference proteome</keyword>
<dbReference type="Proteomes" id="UP001139409">
    <property type="component" value="Unassembled WGS sequence"/>
</dbReference>
<gene>
    <name evidence="3" type="ORF">LDX50_03950</name>
</gene>
<feature type="chain" id="PRO_5040941739" evidence="2">
    <location>
        <begin position="20"/>
        <end position="213"/>
    </location>
</feature>